<proteinExistence type="predicted"/>
<gene>
    <name evidence="1" type="ORF">IV203_005715</name>
</gene>
<dbReference type="Proteomes" id="UP000693970">
    <property type="component" value="Unassembled WGS sequence"/>
</dbReference>
<name>A0A9K3PH64_9STRA</name>
<reference evidence="1" key="2">
    <citation type="submission" date="2021-04" db="EMBL/GenBank/DDBJ databases">
        <authorList>
            <person name="Podell S."/>
        </authorList>
    </citation>
    <scope>NUCLEOTIDE SEQUENCE</scope>
    <source>
        <strain evidence="1">Hildebrandi</strain>
    </source>
</reference>
<dbReference type="PANTHER" id="PTHR15394:SF3">
    <property type="entry name" value="SERINE HYDROLASE RBBP9"/>
    <property type="match status" value="1"/>
</dbReference>
<evidence type="ECO:0000313" key="1">
    <source>
        <dbReference type="EMBL" id="KAG7346646.1"/>
    </source>
</evidence>
<dbReference type="EMBL" id="JAGRRH010000021">
    <property type="protein sequence ID" value="KAG7346646.1"/>
    <property type="molecule type" value="Genomic_DNA"/>
</dbReference>
<dbReference type="AlphaFoldDB" id="A0A9K3PH64"/>
<evidence type="ECO:0000313" key="2">
    <source>
        <dbReference type="Proteomes" id="UP000693970"/>
    </source>
</evidence>
<dbReference type="PANTHER" id="PTHR15394">
    <property type="entry name" value="SERINE HYDROLASE RBBP9"/>
    <property type="match status" value="1"/>
</dbReference>
<protein>
    <submittedName>
        <fullName evidence="1">Uncharacterized protein</fullName>
    </submittedName>
</protein>
<keyword evidence="2" id="KW-1185">Reference proteome</keyword>
<dbReference type="OrthoDB" id="2369073at2759"/>
<accession>A0A9K3PH64</accession>
<organism evidence="1 2">
    <name type="scientific">Nitzschia inconspicua</name>
    <dbReference type="NCBI Taxonomy" id="303405"/>
    <lineage>
        <taxon>Eukaryota</taxon>
        <taxon>Sar</taxon>
        <taxon>Stramenopiles</taxon>
        <taxon>Ochrophyta</taxon>
        <taxon>Bacillariophyta</taxon>
        <taxon>Bacillariophyceae</taxon>
        <taxon>Bacillariophycidae</taxon>
        <taxon>Bacillariales</taxon>
        <taxon>Bacillariaceae</taxon>
        <taxon>Nitzschia</taxon>
    </lineage>
</organism>
<sequence length="91" mass="10270">MKPVVVIAPGNGCNNIRKSNWYGELYNRLTEKGILCICENFPDPLHARRENWIPYMKSLVDKNSSDGDNVILVGHSSGAQATLRYCEQYPV</sequence>
<dbReference type="InterPro" id="IPR010662">
    <property type="entry name" value="RBBP9/YdeN"/>
</dbReference>
<comment type="caution">
    <text evidence="1">The sequence shown here is derived from an EMBL/GenBank/DDBJ whole genome shotgun (WGS) entry which is preliminary data.</text>
</comment>
<reference evidence="1" key="1">
    <citation type="journal article" date="2021" name="Sci. Rep.">
        <title>Diploid genomic architecture of Nitzschia inconspicua, an elite biomass production diatom.</title>
        <authorList>
            <person name="Oliver A."/>
            <person name="Podell S."/>
            <person name="Pinowska A."/>
            <person name="Traller J.C."/>
            <person name="Smith S.R."/>
            <person name="McClure R."/>
            <person name="Beliaev A."/>
            <person name="Bohutskyi P."/>
            <person name="Hill E.A."/>
            <person name="Rabines A."/>
            <person name="Zheng H."/>
            <person name="Allen L.Z."/>
            <person name="Kuo A."/>
            <person name="Grigoriev I.V."/>
            <person name="Allen A.E."/>
            <person name="Hazlebeck D."/>
            <person name="Allen E.E."/>
        </authorList>
    </citation>
    <scope>NUCLEOTIDE SEQUENCE</scope>
    <source>
        <strain evidence="1">Hildebrandi</strain>
    </source>
</reference>